<organism evidence="1 2">
    <name type="scientific">Dictyocaulus viviparus</name>
    <name type="common">Bovine lungworm</name>
    <dbReference type="NCBI Taxonomy" id="29172"/>
    <lineage>
        <taxon>Eukaryota</taxon>
        <taxon>Metazoa</taxon>
        <taxon>Ecdysozoa</taxon>
        <taxon>Nematoda</taxon>
        <taxon>Chromadorea</taxon>
        <taxon>Rhabditida</taxon>
        <taxon>Rhabditina</taxon>
        <taxon>Rhabditomorpha</taxon>
        <taxon>Strongyloidea</taxon>
        <taxon>Metastrongylidae</taxon>
        <taxon>Dictyocaulus</taxon>
    </lineage>
</organism>
<dbReference type="AlphaFoldDB" id="A0A0D8XZR4"/>
<accession>A0A0D8XZR4</accession>
<keyword evidence="2" id="KW-1185">Reference proteome</keyword>
<dbReference type="EMBL" id="KN716292">
    <property type="protein sequence ID" value="KJH47816.1"/>
    <property type="molecule type" value="Genomic_DNA"/>
</dbReference>
<reference evidence="2" key="2">
    <citation type="journal article" date="2016" name="Sci. Rep.">
        <title>Dictyocaulus viviparus genome, variome and transcriptome elucidate lungworm biology and support future intervention.</title>
        <authorList>
            <person name="McNulty S.N."/>
            <person name="Strube C."/>
            <person name="Rosa B.A."/>
            <person name="Martin J.C."/>
            <person name="Tyagi R."/>
            <person name="Choi Y.J."/>
            <person name="Wang Q."/>
            <person name="Hallsworth Pepin K."/>
            <person name="Zhang X."/>
            <person name="Ozersky P."/>
            <person name="Wilson R.K."/>
            <person name="Sternberg P.W."/>
            <person name="Gasser R.B."/>
            <person name="Mitreva M."/>
        </authorList>
    </citation>
    <scope>NUCLEOTIDE SEQUENCE [LARGE SCALE GENOMIC DNA]</scope>
    <source>
        <strain evidence="2">HannoverDv2000</strain>
    </source>
</reference>
<proteinExistence type="predicted"/>
<reference evidence="1 2" key="1">
    <citation type="submission" date="2013-11" db="EMBL/GenBank/DDBJ databases">
        <title>Draft genome of the bovine lungworm Dictyocaulus viviparus.</title>
        <authorList>
            <person name="Mitreva M."/>
        </authorList>
    </citation>
    <scope>NUCLEOTIDE SEQUENCE [LARGE SCALE GENOMIC DNA]</scope>
    <source>
        <strain evidence="1 2">HannoverDv2000</strain>
    </source>
</reference>
<dbReference type="Proteomes" id="UP000053766">
    <property type="component" value="Unassembled WGS sequence"/>
</dbReference>
<evidence type="ECO:0000313" key="2">
    <source>
        <dbReference type="Proteomes" id="UP000053766"/>
    </source>
</evidence>
<evidence type="ECO:0000313" key="1">
    <source>
        <dbReference type="EMBL" id="KJH47816.1"/>
    </source>
</evidence>
<protein>
    <submittedName>
        <fullName evidence="1">Uncharacterized protein</fullName>
    </submittedName>
</protein>
<gene>
    <name evidence="1" type="ORF">DICVIV_06108</name>
</gene>
<name>A0A0D8XZR4_DICVI</name>
<sequence>MCYPFQNCKSLNVSVVLLCTIQGHLLPNLEPITAGLTWLMWPESCPPNGGILADEMEYTETLSDLFSNADGN</sequence>